<comment type="caution">
    <text evidence="1">The sequence shown here is derived from an EMBL/GenBank/DDBJ whole genome shotgun (WGS) entry which is preliminary data.</text>
</comment>
<dbReference type="EMBL" id="QFQP01000017">
    <property type="protein sequence ID" value="PZR10467.1"/>
    <property type="molecule type" value="Genomic_DNA"/>
</dbReference>
<protein>
    <submittedName>
        <fullName evidence="1">Uncharacterized protein</fullName>
    </submittedName>
</protein>
<accession>A0A2W5T995</accession>
<proteinExistence type="predicted"/>
<evidence type="ECO:0000313" key="1">
    <source>
        <dbReference type="EMBL" id="PZR10467.1"/>
    </source>
</evidence>
<evidence type="ECO:0000313" key="2">
    <source>
        <dbReference type="Proteomes" id="UP000249061"/>
    </source>
</evidence>
<organism evidence="1 2">
    <name type="scientific">Archangium gephyra</name>
    <dbReference type="NCBI Taxonomy" id="48"/>
    <lineage>
        <taxon>Bacteria</taxon>
        <taxon>Pseudomonadati</taxon>
        <taxon>Myxococcota</taxon>
        <taxon>Myxococcia</taxon>
        <taxon>Myxococcales</taxon>
        <taxon>Cystobacterineae</taxon>
        <taxon>Archangiaceae</taxon>
        <taxon>Archangium</taxon>
    </lineage>
</organism>
<dbReference type="AlphaFoldDB" id="A0A2W5T995"/>
<dbReference type="Proteomes" id="UP000249061">
    <property type="component" value="Unassembled WGS sequence"/>
</dbReference>
<gene>
    <name evidence="1" type="ORF">DI536_19680</name>
</gene>
<sequence length="224" mass="24470">MHDDEAMLLALVLILTAAPRNDARLVGNWNMEGRPFLTLNADGTGTMVGDALKWRTDGATLLLLDEDGETDRVPFRVEGDTLTLNVSGVNMSLTRAGKAAKVGKTPAATEQPARNDELSRLLLSSNWCWLRYANGNSYTQKVHFAPNGTWQDFSESDIYVSNPNVVAQATGNRSGGGQWQVKNGQLWLSSPDSPQLQPVQLSVTRNSNGYPIINADGREYSMCN</sequence>
<reference evidence="1 2" key="1">
    <citation type="submission" date="2017-08" db="EMBL/GenBank/DDBJ databases">
        <title>Infants hospitalized years apart are colonized by the same room-sourced microbial strains.</title>
        <authorList>
            <person name="Brooks B."/>
            <person name="Olm M.R."/>
            <person name="Firek B.A."/>
            <person name="Baker R."/>
            <person name="Thomas B.C."/>
            <person name="Morowitz M.J."/>
            <person name="Banfield J.F."/>
        </authorList>
    </citation>
    <scope>NUCLEOTIDE SEQUENCE [LARGE SCALE GENOMIC DNA]</scope>
    <source>
        <strain evidence="1">S2_003_000_R2_14</strain>
    </source>
</reference>
<name>A0A2W5T995_9BACT</name>